<organism evidence="3">
    <name type="scientific">viral metagenome</name>
    <dbReference type="NCBI Taxonomy" id="1070528"/>
    <lineage>
        <taxon>unclassified sequences</taxon>
        <taxon>metagenomes</taxon>
        <taxon>organismal metagenomes</taxon>
    </lineage>
</organism>
<accession>A0A6C0F875</accession>
<dbReference type="Pfam" id="PF01381">
    <property type="entry name" value="HTH_3"/>
    <property type="match status" value="1"/>
</dbReference>
<sequence length="113" mass="13263">MDHQDWTTVFTRVKTHKTPQNEKKKSPSKHKIPRTSHKERALDKQIEDGKMKVKTFDANFRRQVQQYRLSQKLSQKAFAQKLGGVSEAIIRDLENGKLPYNPSLMSKLKRIMK</sequence>
<dbReference type="InterPro" id="IPR001387">
    <property type="entry name" value="Cro/C1-type_HTH"/>
</dbReference>
<proteinExistence type="predicted"/>
<feature type="domain" description="HTH cro/C1-type" evidence="2">
    <location>
        <begin position="65"/>
        <end position="103"/>
    </location>
</feature>
<name>A0A6C0F875_9ZZZZ</name>
<reference evidence="3" key="1">
    <citation type="journal article" date="2020" name="Nature">
        <title>Giant virus diversity and host interactions through global metagenomics.</title>
        <authorList>
            <person name="Schulz F."/>
            <person name="Roux S."/>
            <person name="Paez-Espino D."/>
            <person name="Jungbluth S."/>
            <person name="Walsh D.A."/>
            <person name="Denef V.J."/>
            <person name="McMahon K.D."/>
            <person name="Konstantinidis K.T."/>
            <person name="Eloe-Fadrosh E.A."/>
            <person name="Kyrpides N.C."/>
            <person name="Woyke T."/>
        </authorList>
    </citation>
    <scope>NUCLEOTIDE SEQUENCE</scope>
    <source>
        <strain evidence="3">GVMAG-S-ERX555967-130</strain>
    </source>
</reference>
<evidence type="ECO:0000259" key="2">
    <source>
        <dbReference type="Pfam" id="PF01381"/>
    </source>
</evidence>
<dbReference type="Gene3D" id="1.10.260.40">
    <property type="entry name" value="lambda repressor-like DNA-binding domains"/>
    <property type="match status" value="1"/>
</dbReference>
<evidence type="ECO:0000313" key="3">
    <source>
        <dbReference type="EMBL" id="QHT36823.1"/>
    </source>
</evidence>
<evidence type="ECO:0000256" key="1">
    <source>
        <dbReference type="SAM" id="MobiDB-lite"/>
    </source>
</evidence>
<dbReference type="CDD" id="cd00093">
    <property type="entry name" value="HTH_XRE"/>
    <property type="match status" value="1"/>
</dbReference>
<feature type="region of interest" description="Disordered" evidence="1">
    <location>
        <begin position="1"/>
        <end position="42"/>
    </location>
</feature>
<dbReference type="GO" id="GO:0003677">
    <property type="term" value="F:DNA binding"/>
    <property type="evidence" value="ECO:0007669"/>
    <property type="project" value="InterPro"/>
</dbReference>
<dbReference type="InterPro" id="IPR010982">
    <property type="entry name" value="Lambda_DNA-bd_dom_sf"/>
</dbReference>
<protein>
    <recommendedName>
        <fullName evidence="2">HTH cro/C1-type domain-containing protein</fullName>
    </recommendedName>
</protein>
<feature type="compositionally biased region" description="Basic residues" evidence="1">
    <location>
        <begin position="26"/>
        <end position="35"/>
    </location>
</feature>
<dbReference type="EMBL" id="MN738786">
    <property type="protein sequence ID" value="QHT36823.1"/>
    <property type="molecule type" value="Genomic_DNA"/>
</dbReference>
<feature type="compositionally biased region" description="Polar residues" evidence="1">
    <location>
        <begin position="1"/>
        <end position="10"/>
    </location>
</feature>
<dbReference type="AlphaFoldDB" id="A0A6C0F875"/>
<dbReference type="SUPFAM" id="SSF47413">
    <property type="entry name" value="lambda repressor-like DNA-binding domains"/>
    <property type="match status" value="1"/>
</dbReference>